<dbReference type="AlphaFoldDB" id="A0AAD7CWQ6"/>
<protein>
    <submittedName>
        <fullName evidence="1">Uncharacterized protein</fullName>
    </submittedName>
</protein>
<evidence type="ECO:0000313" key="2">
    <source>
        <dbReference type="Proteomes" id="UP001221757"/>
    </source>
</evidence>
<sequence length="163" mass="17893">MSESWRPVTDIAALRNAIGWPHPVASSDSNSSHLGRLATQAEETLLDGLPLCAIAEAHKNKGDNLMAKGDIEDSGANASAVYVEYLKYLQLYPHDNEEYKRIFLAVHGLERALKEIIDGSTLEREPMPGLLQLDSDSDSDFFEIGLEALISRAPHCCCCTVVH</sequence>
<dbReference type="EMBL" id="JARKIE010000205">
    <property type="protein sequence ID" value="KAJ7667163.1"/>
    <property type="molecule type" value="Genomic_DNA"/>
</dbReference>
<dbReference type="Proteomes" id="UP001221757">
    <property type="component" value="Unassembled WGS sequence"/>
</dbReference>
<keyword evidence="2" id="KW-1185">Reference proteome</keyword>
<name>A0AAD7CWQ6_MYCRO</name>
<organism evidence="1 2">
    <name type="scientific">Mycena rosella</name>
    <name type="common">Pink bonnet</name>
    <name type="synonym">Agaricus rosellus</name>
    <dbReference type="NCBI Taxonomy" id="1033263"/>
    <lineage>
        <taxon>Eukaryota</taxon>
        <taxon>Fungi</taxon>
        <taxon>Dikarya</taxon>
        <taxon>Basidiomycota</taxon>
        <taxon>Agaricomycotina</taxon>
        <taxon>Agaricomycetes</taxon>
        <taxon>Agaricomycetidae</taxon>
        <taxon>Agaricales</taxon>
        <taxon>Marasmiineae</taxon>
        <taxon>Mycenaceae</taxon>
        <taxon>Mycena</taxon>
    </lineage>
</organism>
<proteinExistence type="predicted"/>
<evidence type="ECO:0000313" key="1">
    <source>
        <dbReference type="EMBL" id="KAJ7667163.1"/>
    </source>
</evidence>
<reference evidence="1" key="1">
    <citation type="submission" date="2023-03" db="EMBL/GenBank/DDBJ databases">
        <title>Massive genome expansion in bonnet fungi (Mycena s.s.) driven by repeated elements and novel gene families across ecological guilds.</title>
        <authorList>
            <consortium name="Lawrence Berkeley National Laboratory"/>
            <person name="Harder C.B."/>
            <person name="Miyauchi S."/>
            <person name="Viragh M."/>
            <person name="Kuo A."/>
            <person name="Thoen E."/>
            <person name="Andreopoulos B."/>
            <person name="Lu D."/>
            <person name="Skrede I."/>
            <person name="Drula E."/>
            <person name="Henrissat B."/>
            <person name="Morin E."/>
            <person name="Kohler A."/>
            <person name="Barry K."/>
            <person name="LaButti K."/>
            <person name="Morin E."/>
            <person name="Salamov A."/>
            <person name="Lipzen A."/>
            <person name="Mereny Z."/>
            <person name="Hegedus B."/>
            <person name="Baldrian P."/>
            <person name="Stursova M."/>
            <person name="Weitz H."/>
            <person name="Taylor A."/>
            <person name="Grigoriev I.V."/>
            <person name="Nagy L.G."/>
            <person name="Martin F."/>
            <person name="Kauserud H."/>
        </authorList>
    </citation>
    <scope>NUCLEOTIDE SEQUENCE</scope>
    <source>
        <strain evidence="1">CBHHK067</strain>
    </source>
</reference>
<gene>
    <name evidence="1" type="ORF">B0H17DRAFT_1142942</name>
</gene>
<accession>A0AAD7CWQ6</accession>
<comment type="caution">
    <text evidence="1">The sequence shown here is derived from an EMBL/GenBank/DDBJ whole genome shotgun (WGS) entry which is preliminary data.</text>
</comment>